<dbReference type="Proteomes" id="UP000799439">
    <property type="component" value="Unassembled WGS sequence"/>
</dbReference>
<dbReference type="InterPro" id="IPR006076">
    <property type="entry name" value="FAD-dep_OxRdtase"/>
</dbReference>
<dbReference type="Gene3D" id="3.50.50.60">
    <property type="entry name" value="FAD/NAD(P)-binding domain"/>
    <property type="match status" value="1"/>
</dbReference>
<dbReference type="GO" id="GO:0005737">
    <property type="term" value="C:cytoplasm"/>
    <property type="evidence" value="ECO:0007669"/>
    <property type="project" value="TreeGrafter"/>
</dbReference>
<dbReference type="OrthoDB" id="429143at2759"/>
<feature type="domain" description="FAD dependent oxidoreductase" evidence="1">
    <location>
        <begin position="45"/>
        <end position="411"/>
    </location>
</feature>
<dbReference type="SUPFAM" id="SSF51905">
    <property type="entry name" value="FAD/NAD(P)-binding domain"/>
    <property type="match status" value="1"/>
</dbReference>
<sequence>MTATMPTAPSALPHPNPTASFWHTSPSSLLSGHRSTRSLPSRASVVVVGAGITGASVAWHLLREQTAPQVLLLEAREVCWGATGRNGGHCQPLLFKHPLDAEIGRFELLNHATIAQLAGTPTFPCEFVTQPSVHAFFSAPEAAAQKAKFDALKATDTTLSSHCEWVTDAARLAELRVPDAHAAVVTDVAARVWPYKFVAGVVEDLLLDAEIGAKFNLQTHTPVTKLERGDGEWTVVTERGKVRAKHVVLATNGYTSHLLPAWADLIVPCRGQMSALAPNRELADRKRLTTSYGFDGGVQDGYLIQRDNENGGQLMFGGGGQYGNRIGNADDSVVDPKLSEYLTSQLPVIFATKDKAPLQPQQIWTGVMGYSRDALPHVGPVLGKEGLFIAAGFTGHGMPNTWLSGRAVAEMVAAIAKGEDVKDAVEQARKATMLPKSYLLTRERLLAARLMPTVLEQDRANSQEAGLYRG</sequence>
<dbReference type="Pfam" id="PF01266">
    <property type="entry name" value="DAO"/>
    <property type="match status" value="1"/>
</dbReference>
<evidence type="ECO:0000313" key="3">
    <source>
        <dbReference type="Proteomes" id="UP000799439"/>
    </source>
</evidence>
<dbReference type="EMBL" id="ML996085">
    <property type="protein sequence ID" value="KAF2152994.1"/>
    <property type="molecule type" value="Genomic_DNA"/>
</dbReference>
<dbReference type="AlphaFoldDB" id="A0A9P4J1K2"/>
<evidence type="ECO:0000313" key="2">
    <source>
        <dbReference type="EMBL" id="KAF2152994.1"/>
    </source>
</evidence>
<comment type="caution">
    <text evidence="2">The sequence shown here is derived from an EMBL/GenBank/DDBJ whole genome shotgun (WGS) entry which is preliminary data.</text>
</comment>
<keyword evidence="3" id="KW-1185">Reference proteome</keyword>
<proteinExistence type="predicted"/>
<gene>
    <name evidence="2" type="ORF">K461DRAFT_224962</name>
</gene>
<protein>
    <submittedName>
        <fullName evidence="2">DAO-domain-containing protein</fullName>
    </submittedName>
</protein>
<dbReference type="Gene3D" id="3.30.9.10">
    <property type="entry name" value="D-Amino Acid Oxidase, subunit A, domain 2"/>
    <property type="match status" value="1"/>
</dbReference>
<evidence type="ECO:0000259" key="1">
    <source>
        <dbReference type="Pfam" id="PF01266"/>
    </source>
</evidence>
<accession>A0A9P4J1K2</accession>
<dbReference type="PANTHER" id="PTHR13847">
    <property type="entry name" value="SARCOSINE DEHYDROGENASE-RELATED"/>
    <property type="match status" value="1"/>
</dbReference>
<name>A0A9P4J1K2_9PEZI</name>
<reference evidence="2" key="1">
    <citation type="journal article" date="2020" name="Stud. Mycol.">
        <title>101 Dothideomycetes genomes: a test case for predicting lifestyles and emergence of pathogens.</title>
        <authorList>
            <person name="Haridas S."/>
            <person name="Albert R."/>
            <person name="Binder M."/>
            <person name="Bloem J."/>
            <person name="Labutti K."/>
            <person name="Salamov A."/>
            <person name="Andreopoulos B."/>
            <person name="Baker S."/>
            <person name="Barry K."/>
            <person name="Bills G."/>
            <person name="Bluhm B."/>
            <person name="Cannon C."/>
            <person name="Castanera R."/>
            <person name="Culley D."/>
            <person name="Daum C."/>
            <person name="Ezra D."/>
            <person name="Gonzalez J."/>
            <person name="Henrissat B."/>
            <person name="Kuo A."/>
            <person name="Liang C."/>
            <person name="Lipzen A."/>
            <person name="Lutzoni F."/>
            <person name="Magnuson J."/>
            <person name="Mondo S."/>
            <person name="Nolan M."/>
            <person name="Ohm R."/>
            <person name="Pangilinan J."/>
            <person name="Park H.-J."/>
            <person name="Ramirez L."/>
            <person name="Alfaro M."/>
            <person name="Sun H."/>
            <person name="Tritt A."/>
            <person name="Yoshinaga Y."/>
            <person name="Zwiers L.-H."/>
            <person name="Turgeon B."/>
            <person name="Goodwin S."/>
            <person name="Spatafora J."/>
            <person name="Crous P."/>
            <person name="Grigoriev I."/>
        </authorList>
    </citation>
    <scope>NUCLEOTIDE SEQUENCE</scope>
    <source>
        <strain evidence="2">CBS 260.36</strain>
    </source>
</reference>
<organism evidence="2 3">
    <name type="scientific">Myriangium duriaei CBS 260.36</name>
    <dbReference type="NCBI Taxonomy" id="1168546"/>
    <lineage>
        <taxon>Eukaryota</taxon>
        <taxon>Fungi</taxon>
        <taxon>Dikarya</taxon>
        <taxon>Ascomycota</taxon>
        <taxon>Pezizomycotina</taxon>
        <taxon>Dothideomycetes</taxon>
        <taxon>Dothideomycetidae</taxon>
        <taxon>Myriangiales</taxon>
        <taxon>Myriangiaceae</taxon>
        <taxon>Myriangium</taxon>
    </lineage>
</organism>
<dbReference type="PANTHER" id="PTHR13847:SF129">
    <property type="entry name" value="FAD DEPENDENT OXIDOREDUCTASE"/>
    <property type="match status" value="1"/>
</dbReference>
<dbReference type="InterPro" id="IPR036188">
    <property type="entry name" value="FAD/NAD-bd_sf"/>
</dbReference>